<evidence type="ECO:0000313" key="1">
    <source>
        <dbReference type="EMBL" id="MCX2741114.1"/>
    </source>
</evidence>
<keyword evidence="2" id="KW-1185">Reference proteome</keyword>
<dbReference type="EMBL" id="JAPFQO010000009">
    <property type="protein sequence ID" value="MCX2741114.1"/>
    <property type="molecule type" value="Genomic_DNA"/>
</dbReference>
<evidence type="ECO:0000313" key="2">
    <source>
        <dbReference type="Proteomes" id="UP001207228"/>
    </source>
</evidence>
<dbReference type="Proteomes" id="UP001207228">
    <property type="component" value="Unassembled WGS sequence"/>
</dbReference>
<dbReference type="RefSeq" id="WP_266053218.1">
    <property type="nucleotide sequence ID" value="NZ_JAPFQO010000009.1"/>
</dbReference>
<accession>A0ABT3RI89</accession>
<gene>
    <name evidence="1" type="ORF">OO017_14240</name>
</gene>
<name>A0ABT3RI89_9BACT</name>
<organism evidence="1 2">
    <name type="scientific">Pontibacter anaerobius</name>
    <dbReference type="NCBI Taxonomy" id="2993940"/>
    <lineage>
        <taxon>Bacteria</taxon>
        <taxon>Pseudomonadati</taxon>
        <taxon>Bacteroidota</taxon>
        <taxon>Cytophagia</taxon>
        <taxon>Cytophagales</taxon>
        <taxon>Hymenobacteraceae</taxon>
        <taxon>Pontibacter</taxon>
    </lineage>
</organism>
<sequence>MNLDNLKSGWQKQKVLHGLHNIEEAEILSIIEPEHISKPFWSLSKRAAQNSLIFTFLLLCLDGGCAV</sequence>
<reference evidence="1 2" key="1">
    <citation type="submission" date="2022-11" db="EMBL/GenBank/DDBJ databases">
        <title>The characterization of three novel Bacteroidetes species and genomic analysis of their roles in tidal elemental geochemical cycles.</title>
        <authorList>
            <person name="Ma K.-J."/>
        </authorList>
    </citation>
    <scope>NUCLEOTIDE SEQUENCE [LARGE SCALE GENOMIC DNA]</scope>
    <source>
        <strain evidence="1 2">M82</strain>
    </source>
</reference>
<comment type="caution">
    <text evidence="1">The sequence shown here is derived from an EMBL/GenBank/DDBJ whole genome shotgun (WGS) entry which is preliminary data.</text>
</comment>
<protein>
    <submittedName>
        <fullName evidence="1">Uncharacterized protein</fullName>
    </submittedName>
</protein>
<proteinExistence type="predicted"/>